<evidence type="ECO:0000313" key="1">
    <source>
        <dbReference type="EMBL" id="CAB0006461.1"/>
    </source>
</evidence>
<gene>
    <name evidence="1" type="ORF">NTEN_LOCUS11938</name>
</gene>
<protein>
    <submittedName>
        <fullName evidence="1">Uncharacterized protein</fullName>
    </submittedName>
</protein>
<evidence type="ECO:0000313" key="2">
    <source>
        <dbReference type="Proteomes" id="UP000479000"/>
    </source>
</evidence>
<dbReference type="Proteomes" id="UP000479000">
    <property type="component" value="Unassembled WGS sequence"/>
</dbReference>
<organism evidence="1 2">
    <name type="scientific">Nesidiocoris tenuis</name>
    <dbReference type="NCBI Taxonomy" id="355587"/>
    <lineage>
        <taxon>Eukaryota</taxon>
        <taxon>Metazoa</taxon>
        <taxon>Ecdysozoa</taxon>
        <taxon>Arthropoda</taxon>
        <taxon>Hexapoda</taxon>
        <taxon>Insecta</taxon>
        <taxon>Pterygota</taxon>
        <taxon>Neoptera</taxon>
        <taxon>Paraneoptera</taxon>
        <taxon>Hemiptera</taxon>
        <taxon>Heteroptera</taxon>
        <taxon>Panheteroptera</taxon>
        <taxon>Cimicomorpha</taxon>
        <taxon>Miridae</taxon>
        <taxon>Dicyphina</taxon>
        <taxon>Nesidiocoris</taxon>
    </lineage>
</organism>
<keyword evidence="2" id="KW-1185">Reference proteome</keyword>
<reference evidence="1 2" key="1">
    <citation type="submission" date="2020-02" db="EMBL/GenBank/DDBJ databases">
        <authorList>
            <person name="Ferguson B K."/>
        </authorList>
    </citation>
    <scope>NUCLEOTIDE SEQUENCE [LARGE SCALE GENOMIC DNA]</scope>
</reference>
<dbReference type="AlphaFoldDB" id="A0A6H5GUZ1"/>
<proteinExistence type="predicted"/>
<sequence>MKFVQLYAQTFDLLRTRQRLRGLSESRIRPLEASDRPVSANMSTENFVLFVLIRFELVELTENESPFFTCRKEGREKTCILPVARGVRISEECIALFVITLQGKSKLKISQQLNHQDQETLGIVHDSSTTFTFNLKFATSRLNGETEEKISK</sequence>
<name>A0A6H5GUZ1_9HEMI</name>
<dbReference type="EMBL" id="CADCXU010017661">
    <property type="protein sequence ID" value="CAB0006461.1"/>
    <property type="molecule type" value="Genomic_DNA"/>
</dbReference>
<accession>A0A6H5GUZ1</accession>